<name>A0A9W7E1U8_9STRA</name>
<reference evidence="8" key="1">
    <citation type="journal article" date="2023" name="Commun. Biol.">
        <title>Genome analysis of Parmales, the sister group of diatoms, reveals the evolutionary specialization of diatoms from phago-mixotrophs to photoautotrophs.</title>
        <authorList>
            <person name="Ban H."/>
            <person name="Sato S."/>
            <person name="Yoshikawa S."/>
            <person name="Yamada K."/>
            <person name="Nakamura Y."/>
            <person name="Ichinomiya M."/>
            <person name="Sato N."/>
            <person name="Blanc-Mathieu R."/>
            <person name="Endo H."/>
            <person name="Kuwata A."/>
            <person name="Ogata H."/>
        </authorList>
    </citation>
    <scope>NUCLEOTIDE SEQUENCE [LARGE SCALE GENOMIC DNA]</scope>
    <source>
        <strain evidence="8">NIES 3701</strain>
    </source>
</reference>
<dbReference type="Pfam" id="PF01753">
    <property type="entry name" value="zf-MYND"/>
    <property type="match status" value="1"/>
</dbReference>
<dbReference type="AlphaFoldDB" id="A0A9W7E1U8"/>
<evidence type="ECO:0000256" key="1">
    <source>
        <dbReference type="ARBA" id="ARBA00022723"/>
    </source>
</evidence>
<dbReference type="PROSITE" id="PS50089">
    <property type="entry name" value="ZF_RING_2"/>
    <property type="match status" value="1"/>
</dbReference>
<comment type="caution">
    <text evidence="7">The sequence shown here is derived from an EMBL/GenBank/DDBJ whole genome shotgun (WGS) entry which is preliminary data.</text>
</comment>
<dbReference type="PROSITE" id="PS01360">
    <property type="entry name" value="ZF_MYND_1"/>
    <property type="match status" value="1"/>
</dbReference>
<dbReference type="SUPFAM" id="SSF57850">
    <property type="entry name" value="RING/U-box"/>
    <property type="match status" value="1"/>
</dbReference>
<dbReference type="PROSITE" id="PS50865">
    <property type="entry name" value="ZF_MYND_2"/>
    <property type="match status" value="1"/>
</dbReference>
<keyword evidence="2 4" id="KW-0863">Zinc-finger</keyword>
<dbReference type="EMBL" id="BRXY01000098">
    <property type="protein sequence ID" value="GMH64939.1"/>
    <property type="molecule type" value="Genomic_DNA"/>
</dbReference>
<feature type="domain" description="MYND-type" evidence="6">
    <location>
        <begin position="20"/>
        <end position="61"/>
    </location>
</feature>
<dbReference type="GO" id="GO:0008270">
    <property type="term" value="F:zinc ion binding"/>
    <property type="evidence" value="ECO:0007669"/>
    <property type="project" value="UniProtKB-KW"/>
</dbReference>
<keyword evidence="1" id="KW-0479">Metal-binding</keyword>
<dbReference type="InterPro" id="IPR053137">
    <property type="entry name" value="NLR-like"/>
</dbReference>
<organism evidence="7 8">
    <name type="scientific">Triparma strigata</name>
    <dbReference type="NCBI Taxonomy" id="1606541"/>
    <lineage>
        <taxon>Eukaryota</taxon>
        <taxon>Sar</taxon>
        <taxon>Stramenopiles</taxon>
        <taxon>Ochrophyta</taxon>
        <taxon>Bolidophyceae</taxon>
        <taxon>Parmales</taxon>
        <taxon>Triparmaceae</taxon>
        <taxon>Triparma</taxon>
    </lineage>
</organism>
<keyword evidence="3" id="KW-0862">Zinc</keyword>
<dbReference type="SUPFAM" id="SSF144232">
    <property type="entry name" value="HIT/MYND zinc finger-like"/>
    <property type="match status" value="1"/>
</dbReference>
<dbReference type="PANTHER" id="PTHR46082:SF6">
    <property type="entry name" value="AAA+ ATPASE DOMAIN-CONTAINING PROTEIN-RELATED"/>
    <property type="match status" value="1"/>
</dbReference>
<dbReference type="PANTHER" id="PTHR46082">
    <property type="entry name" value="ATP/GTP-BINDING PROTEIN-RELATED"/>
    <property type="match status" value="1"/>
</dbReference>
<gene>
    <name evidence="7" type="ORF">TrST_g9656</name>
</gene>
<keyword evidence="8" id="KW-1185">Reference proteome</keyword>
<dbReference type="Gene3D" id="6.10.140.2220">
    <property type="match status" value="1"/>
</dbReference>
<dbReference type="SUPFAM" id="SSF48452">
    <property type="entry name" value="TPR-like"/>
    <property type="match status" value="1"/>
</dbReference>
<dbReference type="InterPro" id="IPR013083">
    <property type="entry name" value="Znf_RING/FYVE/PHD"/>
</dbReference>
<sequence length="562" mass="62274">MKASKASKSHPQAPCSVSVQFYCGFPGCSKPAPLKCSRCREVRYCSKEHQTSHWKLHKKLCVPPGERVSWPMTPAQAPASAPLAAEISAKVVPPIVAPVAAPGSFAAPTTAAPVKSVEEVDDSDKCIICMDRVVNVKFKACSHSMTCRECTDETVRRGLPCPLCRKPISGYEVGKFIDSIGAHGLWPTSLKNLTQLASGEGFNEYFQDLFVGNEASYLRWKEVLDVLEIVGVRAEGGGESLEQQVLKITGSEDMEKLRALAMLCSKEFFDDPSLLVAVSRRILEVLELAMPAPVEEKKVRGKKKKGMKKKVDPRKVEVLDACHALGKACSMVSDFEDSRRYLKRAKEGYEEQMGRDSEKALEASFRLIMVNCLSMGEVIEKLRVLVDRMVGALGEENIVTLGALNSLGVQLKENRELEEARKVYERCLAGQEKVLGEDHKETLGTVNNLGIVYGCLENWEKTLEYFERDLKGSEKTLGKTHPDTLMTVMNIANVYAEGLKEYGKAEELYQRALEGNEAQLGKDHVHTKGCARNLAVNFAKAGEDLKLRKIIDDYPHLRYPEG</sequence>
<evidence type="ECO:0000259" key="5">
    <source>
        <dbReference type="PROSITE" id="PS50089"/>
    </source>
</evidence>
<proteinExistence type="predicted"/>
<dbReference type="Gene3D" id="1.25.40.10">
    <property type="entry name" value="Tetratricopeptide repeat domain"/>
    <property type="match status" value="1"/>
</dbReference>
<evidence type="ECO:0000256" key="3">
    <source>
        <dbReference type="ARBA" id="ARBA00022833"/>
    </source>
</evidence>
<feature type="domain" description="RING-type" evidence="5">
    <location>
        <begin position="126"/>
        <end position="165"/>
    </location>
</feature>
<dbReference type="OrthoDB" id="105150at2759"/>
<evidence type="ECO:0000256" key="2">
    <source>
        <dbReference type="ARBA" id="ARBA00022771"/>
    </source>
</evidence>
<evidence type="ECO:0000313" key="7">
    <source>
        <dbReference type="EMBL" id="GMH64939.1"/>
    </source>
</evidence>
<dbReference type="Pfam" id="PF13374">
    <property type="entry name" value="TPR_10"/>
    <property type="match status" value="1"/>
</dbReference>
<dbReference type="InterPro" id="IPR002893">
    <property type="entry name" value="Znf_MYND"/>
</dbReference>
<evidence type="ECO:0000313" key="8">
    <source>
        <dbReference type="Proteomes" id="UP001165085"/>
    </source>
</evidence>
<accession>A0A9W7E1U8</accession>
<evidence type="ECO:0000256" key="4">
    <source>
        <dbReference type="PROSITE-ProRule" id="PRU00134"/>
    </source>
</evidence>
<protein>
    <submittedName>
        <fullName evidence="7">Uncharacterized protein</fullName>
    </submittedName>
</protein>
<dbReference type="InterPro" id="IPR011990">
    <property type="entry name" value="TPR-like_helical_dom_sf"/>
</dbReference>
<evidence type="ECO:0000259" key="6">
    <source>
        <dbReference type="PROSITE" id="PS50865"/>
    </source>
</evidence>
<dbReference type="Pfam" id="PF13920">
    <property type="entry name" value="zf-C3HC4_3"/>
    <property type="match status" value="1"/>
</dbReference>
<dbReference type="GO" id="GO:0005737">
    <property type="term" value="C:cytoplasm"/>
    <property type="evidence" value="ECO:0007669"/>
    <property type="project" value="UniProtKB-ARBA"/>
</dbReference>
<dbReference type="Pfam" id="PF13424">
    <property type="entry name" value="TPR_12"/>
    <property type="match status" value="1"/>
</dbReference>
<dbReference type="Gene3D" id="3.30.40.10">
    <property type="entry name" value="Zinc/RING finger domain, C3HC4 (zinc finger)"/>
    <property type="match status" value="1"/>
</dbReference>
<dbReference type="InterPro" id="IPR001841">
    <property type="entry name" value="Znf_RING"/>
</dbReference>
<dbReference type="Proteomes" id="UP001165085">
    <property type="component" value="Unassembled WGS sequence"/>
</dbReference>